<protein>
    <submittedName>
        <fullName evidence="3">Uncharacterized protein</fullName>
    </submittedName>
</protein>
<keyword evidence="2" id="KW-0472">Membrane</keyword>
<dbReference type="PANTHER" id="PTHR33156">
    <property type="entry name" value="OS02G0230000 PROTEIN"/>
    <property type="match status" value="1"/>
</dbReference>
<evidence type="ECO:0000313" key="3">
    <source>
        <dbReference type="EMBL" id="KAG2304531.1"/>
    </source>
</evidence>
<dbReference type="OrthoDB" id="10685551at2759"/>
<keyword evidence="4" id="KW-1185">Reference proteome</keyword>
<comment type="caution">
    <text evidence="3">The sequence shown here is derived from an EMBL/GenBank/DDBJ whole genome shotgun (WGS) entry which is preliminary data.</text>
</comment>
<proteinExistence type="predicted"/>
<feature type="transmembrane region" description="Helical" evidence="2">
    <location>
        <begin position="7"/>
        <end position="27"/>
    </location>
</feature>
<reference evidence="3 4" key="1">
    <citation type="submission" date="2020-02" db="EMBL/GenBank/DDBJ databases">
        <authorList>
            <person name="Ma Q."/>
            <person name="Huang Y."/>
            <person name="Song X."/>
            <person name="Pei D."/>
        </authorList>
    </citation>
    <scope>NUCLEOTIDE SEQUENCE [LARGE SCALE GENOMIC DNA]</scope>
    <source>
        <strain evidence="3">Sxm20200214</strain>
        <tissue evidence="3">Leaf</tissue>
    </source>
</reference>
<dbReference type="Proteomes" id="UP000886595">
    <property type="component" value="Unassembled WGS sequence"/>
</dbReference>
<evidence type="ECO:0000313" key="4">
    <source>
        <dbReference type="Proteomes" id="UP000886595"/>
    </source>
</evidence>
<keyword evidence="2" id="KW-1133">Transmembrane helix</keyword>
<dbReference type="AlphaFoldDB" id="A0A8X7V891"/>
<keyword evidence="2" id="KW-0812">Transmembrane</keyword>
<sequence length="671" mass="75876">MKHNERIGIYSFPIGNIILVVISGSLLSRSSLPLSVVTWGGKIEITCFGKFVLPNAHLSFPRPTCLTVETLEPHRGSFFKSSLPSKLFHIMCLPKAYIVAFFNGGMTEAILRWESECCCWYGQDIFHLTIHICVYWFPSGNKEEISPEVLFVWFLVQLRESTTSDSSLEMKEHVFCFSLRNFFRCELCIVQGLFLKNIVIFEILSLTSLKVSDLCLLSIGKKDERFTNHVFHGPMAFGFYSVLVPIAADLKVLEFVCVLDLAAQIIPFRCVKIDILSTALLSSDSRAHGWNIRSAKTSLYFEMVVSRGDLCSTSVASVVFNAYISLHVLLLWRFHIAGEYVELSSAREHRLWHRQHAAHIALLWFGLEAVIGFFDNSIIIRVIPEVLLSRHHHILLLLQRAVMFLDGLECDLDLNWWILFVQHSMVEERFLCDDAVIGRRMWECGVLMALRDEKGKTKYLWPPWVSELFVVLLQTFSIELHFGFFHWRVGDVSHRAGVLFQVTLMWFLVGGTAYVSKKTLFGRSSAASSGPNIGKSAGFAFANGSPSRSSLRRLTSSRVPVELSAGVSLIPLHSVTASALLTSLLPLSNQIWGCLSEAEGYYKNAKYVSKFRKSMKQQNVLEKDEMKQQSFHGEGETGESSKLVDDNDKRKAKRFLANAQDLDPSTAGYSY</sequence>
<dbReference type="EMBL" id="JAAMPC010000007">
    <property type="protein sequence ID" value="KAG2304531.1"/>
    <property type="molecule type" value="Genomic_DNA"/>
</dbReference>
<evidence type="ECO:0000256" key="2">
    <source>
        <dbReference type="SAM" id="Phobius"/>
    </source>
</evidence>
<dbReference type="PANTHER" id="PTHR33156:SF2">
    <property type="entry name" value="OS01G0738000 PROTEIN"/>
    <property type="match status" value="1"/>
</dbReference>
<dbReference type="GO" id="GO:0005739">
    <property type="term" value="C:mitochondrion"/>
    <property type="evidence" value="ECO:0007669"/>
    <property type="project" value="TreeGrafter"/>
</dbReference>
<evidence type="ECO:0000256" key="1">
    <source>
        <dbReference type="SAM" id="MobiDB-lite"/>
    </source>
</evidence>
<name>A0A8X7V891_BRACI</name>
<dbReference type="InterPro" id="IPR043459">
    <property type="entry name" value="NFD6/NOXY2-like"/>
</dbReference>
<organism evidence="3 4">
    <name type="scientific">Brassica carinata</name>
    <name type="common">Ethiopian mustard</name>
    <name type="synonym">Abyssinian cabbage</name>
    <dbReference type="NCBI Taxonomy" id="52824"/>
    <lineage>
        <taxon>Eukaryota</taxon>
        <taxon>Viridiplantae</taxon>
        <taxon>Streptophyta</taxon>
        <taxon>Embryophyta</taxon>
        <taxon>Tracheophyta</taxon>
        <taxon>Spermatophyta</taxon>
        <taxon>Magnoliopsida</taxon>
        <taxon>eudicotyledons</taxon>
        <taxon>Gunneridae</taxon>
        <taxon>Pentapetalae</taxon>
        <taxon>rosids</taxon>
        <taxon>malvids</taxon>
        <taxon>Brassicales</taxon>
        <taxon>Brassicaceae</taxon>
        <taxon>Brassiceae</taxon>
        <taxon>Brassica</taxon>
    </lineage>
</organism>
<accession>A0A8X7V891</accession>
<feature type="region of interest" description="Disordered" evidence="1">
    <location>
        <begin position="620"/>
        <end position="647"/>
    </location>
</feature>
<gene>
    <name evidence="3" type="ORF">Bca52824_033182</name>
</gene>